<gene>
    <name evidence="1" type="ORF">MENTE1834_LOCUS31094</name>
</gene>
<comment type="caution">
    <text evidence="1">The sequence shown here is derived from an EMBL/GenBank/DDBJ whole genome shotgun (WGS) entry which is preliminary data.</text>
</comment>
<protein>
    <submittedName>
        <fullName evidence="1">Uncharacterized protein</fullName>
    </submittedName>
</protein>
<reference evidence="1" key="1">
    <citation type="submission" date="2023-11" db="EMBL/GenBank/DDBJ databases">
        <authorList>
            <person name="Poullet M."/>
        </authorList>
    </citation>
    <scope>NUCLEOTIDE SEQUENCE</scope>
    <source>
        <strain evidence="1">E1834</strain>
    </source>
</reference>
<organism evidence="1 2">
    <name type="scientific">Meloidogyne enterolobii</name>
    <name type="common">Root-knot nematode worm</name>
    <name type="synonym">Meloidogyne mayaguensis</name>
    <dbReference type="NCBI Taxonomy" id="390850"/>
    <lineage>
        <taxon>Eukaryota</taxon>
        <taxon>Metazoa</taxon>
        <taxon>Ecdysozoa</taxon>
        <taxon>Nematoda</taxon>
        <taxon>Chromadorea</taxon>
        <taxon>Rhabditida</taxon>
        <taxon>Tylenchina</taxon>
        <taxon>Tylenchomorpha</taxon>
        <taxon>Tylenchoidea</taxon>
        <taxon>Meloidogynidae</taxon>
        <taxon>Meloidogyninae</taxon>
        <taxon>Meloidogyne</taxon>
    </lineage>
</organism>
<name>A0ACB1A002_MELEN</name>
<accession>A0ACB1A002</accession>
<evidence type="ECO:0000313" key="2">
    <source>
        <dbReference type="Proteomes" id="UP001497535"/>
    </source>
</evidence>
<evidence type="ECO:0000313" key="1">
    <source>
        <dbReference type="EMBL" id="CAK5083738.1"/>
    </source>
</evidence>
<proteinExistence type="predicted"/>
<keyword evidence="2" id="KW-1185">Reference proteome</keyword>
<dbReference type="Proteomes" id="UP001497535">
    <property type="component" value="Unassembled WGS sequence"/>
</dbReference>
<dbReference type="EMBL" id="CAVMJV010000051">
    <property type="protein sequence ID" value="CAK5083738.1"/>
    <property type="molecule type" value="Genomic_DNA"/>
</dbReference>
<sequence>MAERITLRKFLGYIILFAFIYYGIFPMIFARYVPPPNAEGQKIEHEPQQHNENENKVEPDYPDSFQFPYSKYLELVVKILESHPVFQEKLKGLSETDIKEGKIADHMDDLPQDVFDKLTEAKVEEIERIRADLEKQIEKDGDARNVVMPEHLDVNELKKFGKEDLRKLIKKTVADMEKIDEERKKEFKEYEMKKKAEEDHKLAQMTPEERNKAAKEIEEAKKHHNEHEELKHPGGREQLEEVWEERDHMDKNSFDPKTFFALHDLNSDGFLNEEEIEALFQLELEKVYNESDPADDPREKIEEMNRMREHVVAQMDKNGDRLISLDEFLHDTQVQAPEGQKDEGWKDLGDQKIYTDEELARFEKEYAQKQGWGDHAYDQVVPEVHSPQADPQYGQLPPQQVPVHSPGQNQQQFNQEAQNIPAQHQQPPQKIDPVYGI</sequence>